<keyword evidence="4" id="KW-1185">Reference proteome</keyword>
<dbReference type="SUPFAM" id="SSF55073">
    <property type="entry name" value="Nucleotide cyclase"/>
    <property type="match status" value="1"/>
</dbReference>
<dbReference type="Pfam" id="PF13185">
    <property type="entry name" value="GAF_2"/>
    <property type="match status" value="1"/>
</dbReference>
<comment type="cofactor">
    <cofactor evidence="1">
        <name>Mg(2+)</name>
        <dbReference type="ChEBI" id="CHEBI:18420"/>
    </cofactor>
</comment>
<dbReference type="InterPro" id="IPR029016">
    <property type="entry name" value="GAF-like_dom_sf"/>
</dbReference>
<organism evidence="3 4">
    <name type="scientific">Methylomarinovum tepidoasis</name>
    <dbReference type="NCBI Taxonomy" id="2840183"/>
    <lineage>
        <taxon>Bacteria</taxon>
        <taxon>Pseudomonadati</taxon>
        <taxon>Pseudomonadota</taxon>
        <taxon>Gammaproteobacteria</taxon>
        <taxon>Methylococcales</taxon>
        <taxon>Methylothermaceae</taxon>
        <taxon>Methylomarinovum</taxon>
    </lineage>
</organism>
<evidence type="ECO:0000256" key="1">
    <source>
        <dbReference type="ARBA" id="ARBA00001946"/>
    </source>
</evidence>
<dbReference type="NCBIfam" id="TIGR00254">
    <property type="entry name" value="GGDEF"/>
    <property type="match status" value="1"/>
</dbReference>
<dbReference type="InterPro" id="IPR052163">
    <property type="entry name" value="DGC-Regulatory_Protein"/>
</dbReference>
<gene>
    <name evidence="3" type="ORF">MIN45_P0404</name>
</gene>
<name>A0AAU9C890_9GAMM</name>
<dbReference type="FunFam" id="3.30.70.270:FF:000001">
    <property type="entry name" value="Diguanylate cyclase domain protein"/>
    <property type="match status" value="1"/>
</dbReference>
<evidence type="ECO:0000313" key="3">
    <source>
        <dbReference type="EMBL" id="BCX88037.1"/>
    </source>
</evidence>
<dbReference type="AlphaFoldDB" id="A0AAU9C890"/>
<dbReference type="RefSeq" id="WP_286293082.1">
    <property type="nucleotide sequence ID" value="NZ_AP024718.1"/>
</dbReference>
<evidence type="ECO:0000313" key="4">
    <source>
        <dbReference type="Proteomes" id="UP001321450"/>
    </source>
</evidence>
<dbReference type="PANTHER" id="PTHR46663">
    <property type="entry name" value="DIGUANYLATE CYCLASE DGCT-RELATED"/>
    <property type="match status" value="1"/>
</dbReference>
<dbReference type="SMART" id="SM00267">
    <property type="entry name" value="GGDEF"/>
    <property type="match status" value="1"/>
</dbReference>
<dbReference type="InterPro" id="IPR029787">
    <property type="entry name" value="Nucleotide_cyclase"/>
</dbReference>
<dbReference type="InterPro" id="IPR043128">
    <property type="entry name" value="Rev_trsase/Diguanyl_cyclase"/>
</dbReference>
<dbReference type="PANTHER" id="PTHR46663:SF2">
    <property type="entry name" value="GGDEF DOMAIN-CONTAINING PROTEIN"/>
    <property type="match status" value="1"/>
</dbReference>
<dbReference type="Gene3D" id="3.30.70.270">
    <property type="match status" value="1"/>
</dbReference>
<feature type="domain" description="GGDEF" evidence="2">
    <location>
        <begin position="209"/>
        <end position="339"/>
    </location>
</feature>
<dbReference type="KEGG" id="meiy:MIN45_P0404"/>
<dbReference type="Proteomes" id="UP001321450">
    <property type="component" value="Chromosome"/>
</dbReference>
<dbReference type="Gene3D" id="3.30.450.40">
    <property type="match status" value="1"/>
</dbReference>
<sequence>MSDTTGLIAFYRMRLEIQKALSRFRSETELWQQICDAAVATGEIQLAWIGLRRRSRLKPVAAAARPASLLTQAWPCPDIGMPVLASRAVTTGTPQWHGPGDALPPRAAVAGFSSACALPLTLERELYGVMEFYARAADFFTPERQALLADLPEEVEAALARRADLQRRNCRLRRIAALAYRDPLTGLPNRRYLEVYLPRVLAKARRKSRPLALFMMDLDGFKGINDRFGHIAGDRLLIQVAAVLRHRLRRGDLLVRLGGDEFVAVVGSIPSPEDDARLAADLIETVAEAVPPEQHVGLSIGIARYPEHGADAAGLLRRADQALYRAKADGRRCWRLCEG</sequence>
<dbReference type="InterPro" id="IPR000160">
    <property type="entry name" value="GGDEF_dom"/>
</dbReference>
<dbReference type="Pfam" id="PF00990">
    <property type="entry name" value="GGDEF"/>
    <property type="match status" value="1"/>
</dbReference>
<protein>
    <recommendedName>
        <fullName evidence="2">GGDEF domain-containing protein</fullName>
    </recommendedName>
</protein>
<dbReference type="PROSITE" id="PS50887">
    <property type="entry name" value="GGDEF"/>
    <property type="match status" value="1"/>
</dbReference>
<evidence type="ECO:0000259" key="2">
    <source>
        <dbReference type="PROSITE" id="PS50887"/>
    </source>
</evidence>
<dbReference type="InterPro" id="IPR003018">
    <property type="entry name" value="GAF"/>
</dbReference>
<dbReference type="SUPFAM" id="SSF55781">
    <property type="entry name" value="GAF domain-like"/>
    <property type="match status" value="1"/>
</dbReference>
<proteinExistence type="predicted"/>
<dbReference type="EMBL" id="AP024718">
    <property type="protein sequence ID" value="BCX88037.1"/>
    <property type="molecule type" value="Genomic_DNA"/>
</dbReference>
<dbReference type="CDD" id="cd01949">
    <property type="entry name" value="GGDEF"/>
    <property type="match status" value="1"/>
</dbReference>
<reference evidence="4" key="1">
    <citation type="journal article" date="2024" name="Int. J. Syst. Evol. Microbiol.">
        <title>Methylomarinovum tepidoasis sp. nov., a moderately thermophilic methanotroph of the family Methylothermaceae isolated from a deep-sea hydrothermal field.</title>
        <authorList>
            <person name="Hirayama H."/>
            <person name="Takaki Y."/>
            <person name="Abe M."/>
            <person name="Miyazaki M."/>
            <person name="Uematsu K."/>
            <person name="Matsui Y."/>
            <person name="Takai K."/>
        </authorList>
    </citation>
    <scope>NUCLEOTIDE SEQUENCE [LARGE SCALE GENOMIC DNA]</scope>
    <source>
        <strain evidence="4">IN45</strain>
    </source>
</reference>
<accession>A0AAU9C890</accession>
<dbReference type="GO" id="GO:0003824">
    <property type="term" value="F:catalytic activity"/>
    <property type="evidence" value="ECO:0007669"/>
    <property type="project" value="UniProtKB-ARBA"/>
</dbReference>